<reference evidence="9" key="1">
    <citation type="submission" date="2022-11" db="EMBL/GenBank/DDBJ databases">
        <title>Genome Sequence of Cubamyces cubensis.</title>
        <authorList>
            <person name="Buettner E."/>
        </authorList>
    </citation>
    <scope>NUCLEOTIDE SEQUENCE</scope>
    <source>
        <strain evidence="9">MPL-01</strain>
    </source>
</reference>
<sequence>MSSAAAKGKAPANGDASTLPYELPWVEKYRPQILDDIVGNSDTIERLKVIAKDGNCPHIIISGMPGIGKTTSIHCLAHQLLGDAYKEGVLELNASDERGIDVVRNKIKAFAQKKVTLPPGRHKIVILDEADRHVNALLRVGQRVLYGLSMTAGAQQALRRTMEIYANTTRFALACNMSNKIIEPIQSRCAILRYAKLRDQEILKRLLEICELEQVQYNNEGLEALIFTAEGDMRQAINNLQSTWSGFGFVSADNVFKVCDQPHPITVQAMIRACLKSDIDGAMDKLNELWDQGYSAVDIVVTIFRVVKTFDEIPEYTKIEYIKEIGWTHMRILEGVGTLIQLGGLMARLCKMNMKPELYRV</sequence>
<dbReference type="InterPro" id="IPR047854">
    <property type="entry name" value="RFC_lid"/>
</dbReference>
<dbReference type="NCBIfam" id="NF001679">
    <property type="entry name" value="PRK00440.1"/>
    <property type="match status" value="1"/>
</dbReference>
<dbReference type="GO" id="GO:0003689">
    <property type="term" value="F:DNA clamp loader activity"/>
    <property type="evidence" value="ECO:0007669"/>
    <property type="project" value="TreeGrafter"/>
</dbReference>
<dbReference type="InterPro" id="IPR050238">
    <property type="entry name" value="DNA_Rep/Repair_Clamp_Loader"/>
</dbReference>
<gene>
    <name evidence="9" type="ORF">ONZ51_g1563</name>
</gene>
<dbReference type="Proteomes" id="UP001215151">
    <property type="component" value="Unassembled WGS sequence"/>
</dbReference>
<dbReference type="Gene3D" id="1.20.272.10">
    <property type="match status" value="1"/>
</dbReference>
<dbReference type="InterPro" id="IPR013748">
    <property type="entry name" value="Rep_factorC_C"/>
</dbReference>
<evidence type="ECO:0000256" key="7">
    <source>
        <dbReference type="ARBA" id="ARBA00070186"/>
    </source>
</evidence>
<dbReference type="CDD" id="cd00009">
    <property type="entry name" value="AAA"/>
    <property type="match status" value="1"/>
</dbReference>
<evidence type="ECO:0000256" key="4">
    <source>
        <dbReference type="ARBA" id="ARBA00022741"/>
    </source>
</evidence>
<dbReference type="AlphaFoldDB" id="A0AAD7U1S9"/>
<accession>A0AAD7U1S9</accession>
<dbReference type="SUPFAM" id="SSF52540">
    <property type="entry name" value="P-loop containing nucleoside triphosphate hydrolases"/>
    <property type="match status" value="1"/>
</dbReference>
<evidence type="ECO:0000313" key="9">
    <source>
        <dbReference type="EMBL" id="KAJ8495635.1"/>
    </source>
</evidence>
<dbReference type="Pfam" id="PF08542">
    <property type="entry name" value="Rep_fac_C"/>
    <property type="match status" value="1"/>
</dbReference>
<dbReference type="PANTHER" id="PTHR11669:SF5">
    <property type="entry name" value="REPLICATION FACTOR C SUBUNIT 2"/>
    <property type="match status" value="1"/>
</dbReference>
<proteinExistence type="inferred from homology"/>
<dbReference type="Gene3D" id="3.40.50.300">
    <property type="entry name" value="P-loop containing nucleotide triphosphate hydrolases"/>
    <property type="match status" value="1"/>
</dbReference>
<dbReference type="FunFam" id="1.10.8.60:FF:000012">
    <property type="entry name" value="Replication factor C subunit 4"/>
    <property type="match status" value="1"/>
</dbReference>
<dbReference type="GO" id="GO:0006281">
    <property type="term" value="P:DNA repair"/>
    <property type="evidence" value="ECO:0007669"/>
    <property type="project" value="TreeGrafter"/>
</dbReference>
<keyword evidence="5" id="KW-0067">ATP-binding</keyword>
<evidence type="ECO:0000256" key="1">
    <source>
        <dbReference type="ARBA" id="ARBA00004123"/>
    </source>
</evidence>
<feature type="domain" description="AAA+ ATPase" evidence="8">
    <location>
        <begin position="55"/>
        <end position="207"/>
    </location>
</feature>
<evidence type="ECO:0000259" key="8">
    <source>
        <dbReference type="SMART" id="SM00382"/>
    </source>
</evidence>
<evidence type="ECO:0000313" key="10">
    <source>
        <dbReference type="Proteomes" id="UP001215151"/>
    </source>
</evidence>
<dbReference type="GO" id="GO:0031390">
    <property type="term" value="C:Ctf18 RFC-like complex"/>
    <property type="evidence" value="ECO:0007669"/>
    <property type="project" value="TreeGrafter"/>
</dbReference>
<evidence type="ECO:0000256" key="2">
    <source>
        <dbReference type="ARBA" id="ARBA00005378"/>
    </source>
</evidence>
<name>A0AAD7U1S9_9APHY</name>
<comment type="caution">
    <text evidence="9">The sequence shown here is derived from an EMBL/GenBank/DDBJ whole genome shotgun (WGS) entry which is preliminary data.</text>
</comment>
<dbReference type="CDD" id="cd18140">
    <property type="entry name" value="HLD_clamp_RFC"/>
    <property type="match status" value="1"/>
</dbReference>
<dbReference type="GO" id="GO:0003677">
    <property type="term" value="F:DNA binding"/>
    <property type="evidence" value="ECO:0007669"/>
    <property type="project" value="InterPro"/>
</dbReference>
<dbReference type="GO" id="GO:0005663">
    <property type="term" value="C:DNA replication factor C complex"/>
    <property type="evidence" value="ECO:0007669"/>
    <property type="project" value="TreeGrafter"/>
</dbReference>
<keyword evidence="10" id="KW-1185">Reference proteome</keyword>
<evidence type="ECO:0000256" key="6">
    <source>
        <dbReference type="ARBA" id="ARBA00023242"/>
    </source>
</evidence>
<organism evidence="9 10">
    <name type="scientific">Trametes cubensis</name>
    <dbReference type="NCBI Taxonomy" id="1111947"/>
    <lineage>
        <taxon>Eukaryota</taxon>
        <taxon>Fungi</taxon>
        <taxon>Dikarya</taxon>
        <taxon>Basidiomycota</taxon>
        <taxon>Agaricomycotina</taxon>
        <taxon>Agaricomycetes</taxon>
        <taxon>Polyporales</taxon>
        <taxon>Polyporaceae</taxon>
        <taxon>Trametes</taxon>
    </lineage>
</organism>
<dbReference type="InterPro" id="IPR008921">
    <property type="entry name" value="DNA_pol3_clamp-load_cplx_C"/>
</dbReference>
<dbReference type="GO" id="GO:0006271">
    <property type="term" value="P:DNA strand elongation involved in DNA replication"/>
    <property type="evidence" value="ECO:0007669"/>
    <property type="project" value="UniProtKB-ARBA"/>
</dbReference>
<dbReference type="Pfam" id="PF00004">
    <property type="entry name" value="AAA"/>
    <property type="match status" value="1"/>
</dbReference>
<evidence type="ECO:0000256" key="5">
    <source>
        <dbReference type="ARBA" id="ARBA00022840"/>
    </source>
</evidence>
<dbReference type="GO" id="GO:0005524">
    <property type="term" value="F:ATP binding"/>
    <property type="evidence" value="ECO:0007669"/>
    <property type="project" value="UniProtKB-KW"/>
</dbReference>
<keyword evidence="4" id="KW-0547">Nucleotide-binding</keyword>
<dbReference type="FunFam" id="1.20.272.10:FF:000015">
    <property type="entry name" value="Replication factor C subunit 4"/>
    <property type="match status" value="1"/>
</dbReference>
<dbReference type="InterPro" id="IPR003593">
    <property type="entry name" value="AAA+_ATPase"/>
</dbReference>
<keyword evidence="3" id="KW-0235">DNA replication</keyword>
<dbReference type="Gene3D" id="1.10.8.60">
    <property type="match status" value="1"/>
</dbReference>
<dbReference type="SMART" id="SM00382">
    <property type="entry name" value="AAA"/>
    <property type="match status" value="1"/>
</dbReference>
<dbReference type="InterPro" id="IPR003959">
    <property type="entry name" value="ATPase_AAA_core"/>
</dbReference>
<dbReference type="PANTHER" id="PTHR11669">
    <property type="entry name" value="REPLICATION FACTOR C / DNA POLYMERASE III GAMMA-TAU SUBUNIT"/>
    <property type="match status" value="1"/>
</dbReference>
<evidence type="ECO:0000256" key="3">
    <source>
        <dbReference type="ARBA" id="ARBA00022705"/>
    </source>
</evidence>
<dbReference type="SUPFAM" id="SSF48019">
    <property type="entry name" value="post-AAA+ oligomerization domain-like"/>
    <property type="match status" value="1"/>
</dbReference>
<dbReference type="EMBL" id="JAPEVG010000022">
    <property type="protein sequence ID" value="KAJ8495635.1"/>
    <property type="molecule type" value="Genomic_DNA"/>
</dbReference>
<keyword evidence="6" id="KW-0539">Nucleus</keyword>
<comment type="subcellular location">
    <subcellularLocation>
        <location evidence="1">Nucleus</location>
    </subcellularLocation>
</comment>
<protein>
    <recommendedName>
        <fullName evidence="7">Replication factor C subunit 4</fullName>
    </recommendedName>
</protein>
<dbReference type="GO" id="GO:0016887">
    <property type="term" value="F:ATP hydrolysis activity"/>
    <property type="evidence" value="ECO:0007669"/>
    <property type="project" value="InterPro"/>
</dbReference>
<dbReference type="InterPro" id="IPR027417">
    <property type="entry name" value="P-loop_NTPase"/>
</dbReference>
<dbReference type="FunFam" id="3.40.50.300:FF:000107">
    <property type="entry name" value="Replication factor C subunit 4"/>
    <property type="match status" value="1"/>
</dbReference>
<dbReference type="GO" id="GO:0031389">
    <property type="term" value="C:Rad17 RFC-like complex"/>
    <property type="evidence" value="ECO:0007669"/>
    <property type="project" value="TreeGrafter"/>
</dbReference>
<dbReference type="GO" id="GO:0031391">
    <property type="term" value="C:Elg1 RFC-like complex"/>
    <property type="evidence" value="ECO:0007669"/>
    <property type="project" value="TreeGrafter"/>
</dbReference>
<comment type="similarity">
    <text evidence="2">Belongs to the activator 1 small subunits family.</text>
</comment>